<dbReference type="Proteomes" id="UP000655287">
    <property type="component" value="Unassembled WGS sequence"/>
</dbReference>
<dbReference type="RefSeq" id="WP_203985377.1">
    <property type="nucleotide sequence ID" value="NZ_BOOU01000046.1"/>
</dbReference>
<protein>
    <submittedName>
        <fullName evidence="1">Uncharacterized protein</fullName>
    </submittedName>
</protein>
<accession>A0A919R373</accession>
<name>A0A919R373_9ACTN</name>
<evidence type="ECO:0000313" key="2">
    <source>
        <dbReference type="Proteomes" id="UP000655287"/>
    </source>
</evidence>
<dbReference type="EMBL" id="BOOU01000046">
    <property type="protein sequence ID" value="GII78218.1"/>
    <property type="molecule type" value="Genomic_DNA"/>
</dbReference>
<evidence type="ECO:0000313" key="1">
    <source>
        <dbReference type="EMBL" id="GII78218.1"/>
    </source>
</evidence>
<reference evidence="1" key="1">
    <citation type="submission" date="2021-01" db="EMBL/GenBank/DDBJ databases">
        <title>Whole genome shotgun sequence of Sphaerisporangium rufum NBRC 109079.</title>
        <authorList>
            <person name="Komaki H."/>
            <person name="Tamura T."/>
        </authorList>
    </citation>
    <scope>NUCLEOTIDE SEQUENCE</scope>
    <source>
        <strain evidence="1">NBRC 109079</strain>
    </source>
</reference>
<gene>
    <name evidence="1" type="ORF">Sru01_32000</name>
</gene>
<organism evidence="1 2">
    <name type="scientific">Sphaerisporangium rufum</name>
    <dbReference type="NCBI Taxonomy" id="1381558"/>
    <lineage>
        <taxon>Bacteria</taxon>
        <taxon>Bacillati</taxon>
        <taxon>Actinomycetota</taxon>
        <taxon>Actinomycetes</taxon>
        <taxon>Streptosporangiales</taxon>
        <taxon>Streptosporangiaceae</taxon>
        <taxon>Sphaerisporangium</taxon>
    </lineage>
</organism>
<dbReference type="AlphaFoldDB" id="A0A919R373"/>
<proteinExistence type="predicted"/>
<sequence>MKWITTVVVFTTTTLATLLTGGPPVAGDRQPVSTDQYRILTRQCGYADTAQARRDCRAEVGRRYVVGARSDTLDCRTYAGITVCGVIKLGEAEKKCLRTSMASGITYRRAEVECYALA</sequence>
<keyword evidence="2" id="KW-1185">Reference proteome</keyword>
<comment type="caution">
    <text evidence="1">The sequence shown here is derived from an EMBL/GenBank/DDBJ whole genome shotgun (WGS) entry which is preliminary data.</text>
</comment>